<accession>A0ABV4U023</accession>
<reference evidence="1 2" key="1">
    <citation type="submission" date="2024-08" db="EMBL/GenBank/DDBJ databases">
        <title>Whole-genome sequencing of halo(alkali)philic microorganisms from hypersaline lakes.</title>
        <authorList>
            <person name="Sorokin D.Y."/>
            <person name="Merkel A.Y."/>
            <person name="Messina E."/>
            <person name="Yakimov M."/>
        </authorList>
    </citation>
    <scope>NUCLEOTIDE SEQUENCE [LARGE SCALE GENOMIC DNA]</scope>
    <source>
        <strain evidence="1 2">Cl-TMA</strain>
    </source>
</reference>
<organism evidence="1 2">
    <name type="scientific">Thiohalorhabdus methylotrophus</name>
    <dbReference type="NCBI Taxonomy" id="3242694"/>
    <lineage>
        <taxon>Bacteria</taxon>
        <taxon>Pseudomonadati</taxon>
        <taxon>Pseudomonadota</taxon>
        <taxon>Gammaproteobacteria</taxon>
        <taxon>Thiohalorhabdales</taxon>
        <taxon>Thiohalorhabdaceae</taxon>
        <taxon>Thiohalorhabdus</taxon>
    </lineage>
</organism>
<evidence type="ECO:0000313" key="1">
    <source>
        <dbReference type="EMBL" id="MFA9462180.1"/>
    </source>
</evidence>
<comment type="caution">
    <text evidence="1">The sequence shown here is derived from an EMBL/GenBank/DDBJ whole genome shotgun (WGS) entry which is preliminary data.</text>
</comment>
<keyword evidence="2" id="KW-1185">Reference proteome</keyword>
<protein>
    <submittedName>
        <fullName evidence="1">Uncharacterized protein</fullName>
    </submittedName>
</protein>
<evidence type="ECO:0000313" key="2">
    <source>
        <dbReference type="Proteomes" id="UP001575181"/>
    </source>
</evidence>
<gene>
    <name evidence="1" type="ORF">ACERLL_15280</name>
</gene>
<sequence>MSIPHQEAVRDVATELFEKIHGNFFWDMAKAKQPLQRNGTVEGCFDLFAYGLTGLTAWSNGLFSGADFRAWADYAGRLIAEEDLEQAADSTPLREGLAGLLRGLPQRSFLGGLGLLAETPDLFHSVEDALPQARFAAAEGEGFTGAVGGGVQFIRDYQAVLEEAGLDSEIPEDAFPYLIAGMPGLVAEAGQRLPG</sequence>
<name>A0ABV4U023_9GAMM</name>
<dbReference type="Proteomes" id="UP001575181">
    <property type="component" value="Unassembled WGS sequence"/>
</dbReference>
<dbReference type="EMBL" id="JBGUAW010000011">
    <property type="protein sequence ID" value="MFA9462180.1"/>
    <property type="molecule type" value="Genomic_DNA"/>
</dbReference>
<proteinExistence type="predicted"/>
<dbReference type="RefSeq" id="WP_373656967.1">
    <property type="nucleotide sequence ID" value="NZ_JBGUAW010000011.1"/>
</dbReference>